<evidence type="ECO:0000256" key="1">
    <source>
        <dbReference type="ARBA" id="ARBA00004651"/>
    </source>
</evidence>
<dbReference type="InterPro" id="IPR004089">
    <property type="entry name" value="MCPsignal_dom"/>
</dbReference>
<evidence type="ECO:0000256" key="5">
    <source>
        <dbReference type="ARBA" id="ARBA00022989"/>
    </source>
</evidence>
<evidence type="ECO:0000259" key="12">
    <source>
        <dbReference type="PROSITE" id="PS50192"/>
    </source>
</evidence>
<keyword evidence="3" id="KW-0145">Chemotaxis</keyword>
<dbReference type="Proteomes" id="UP000759103">
    <property type="component" value="Unassembled WGS sequence"/>
</dbReference>
<dbReference type="InterPro" id="IPR029151">
    <property type="entry name" value="Sensor-like_sf"/>
</dbReference>
<evidence type="ECO:0000256" key="10">
    <source>
        <dbReference type="SAM" id="Phobius"/>
    </source>
</evidence>
<gene>
    <name evidence="14" type="ORF">KZ820_04155</name>
</gene>
<dbReference type="InterPro" id="IPR000727">
    <property type="entry name" value="T_SNARE_dom"/>
</dbReference>
<feature type="domain" description="T-SNARE coiled-coil homology" evidence="12">
    <location>
        <begin position="482"/>
        <end position="544"/>
    </location>
</feature>
<protein>
    <submittedName>
        <fullName evidence="14">Cache domain-containing protein</fullName>
    </submittedName>
</protein>
<dbReference type="SUPFAM" id="SSF58104">
    <property type="entry name" value="Methyl-accepting chemotaxis protein (MCP) signaling domain"/>
    <property type="match status" value="1"/>
</dbReference>
<keyword evidence="2" id="KW-1003">Cell membrane</keyword>
<evidence type="ECO:0000256" key="3">
    <source>
        <dbReference type="ARBA" id="ARBA00022500"/>
    </source>
</evidence>
<dbReference type="SMART" id="SM00304">
    <property type="entry name" value="HAMP"/>
    <property type="match status" value="2"/>
</dbReference>
<dbReference type="PROSITE" id="PS50885">
    <property type="entry name" value="HAMP"/>
    <property type="match status" value="2"/>
</dbReference>
<feature type="domain" description="HAMP" evidence="13">
    <location>
        <begin position="272"/>
        <end position="318"/>
    </location>
</feature>
<keyword evidence="6 10" id="KW-0472">Membrane</keyword>
<proteinExistence type="inferred from homology"/>
<evidence type="ECO:0000256" key="9">
    <source>
        <dbReference type="SAM" id="MobiDB-lite"/>
    </source>
</evidence>
<organism evidence="14 15">
    <name type="scientific">Sphingomonas citri</name>
    <dbReference type="NCBI Taxonomy" id="2862499"/>
    <lineage>
        <taxon>Bacteria</taxon>
        <taxon>Pseudomonadati</taxon>
        <taxon>Pseudomonadota</taxon>
        <taxon>Alphaproteobacteria</taxon>
        <taxon>Sphingomonadales</taxon>
        <taxon>Sphingomonadaceae</taxon>
        <taxon>Sphingomonas</taxon>
    </lineage>
</organism>
<evidence type="ECO:0000259" key="13">
    <source>
        <dbReference type="PROSITE" id="PS50885"/>
    </source>
</evidence>
<name>A0ABS7BJX4_9SPHN</name>
<dbReference type="Pfam" id="PF00015">
    <property type="entry name" value="MCPsignal"/>
    <property type="match status" value="1"/>
</dbReference>
<feature type="domain" description="HAMP" evidence="13">
    <location>
        <begin position="210"/>
        <end position="263"/>
    </location>
</feature>
<feature type="domain" description="Methyl-accepting transducer" evidence="11">
    <location>
        <begin position="323"/>
        <end position="552"/>
    </location>
</feature>
<dbReference type="Pfam" id="PF17202">
    <property type="entry name" value="sCache_3_3"/>
    <property type="match status" value="1"/>
</dbReference>
<evidence type="ECO:0000256" key="6">
    <source>
        <dbReference type="ARBA" id="ARBA00023136"/>
    </source>
</evidence>
<evidence type="ECO:0000313" key="14">
    <source>
        <dbReference type="EMBL" id="MBW6529918.1"/>
    </source>
</evidence>
<reference evidence="14 15" key="1">
    <citation type="submission" date="2021-07" db="EMBL/GenBank/DDBJ databases">
        <title>Sphingomonas sp.</title>
        <authorList>
            <person name="Feng G."/>
            <person name="Li J."/>
            <person name="Pan M."/>
        </authorList>
    </citation>
    <scope>NUCLEOTIDE SEQUENCE [LARGE SCALE GENOMIC DNA]</scope>
    <source>
        <strain evidence="14 15">RRHST34</strain>
    </source>
</reference>
<dbReference type="Pfam" id="PF00672">
    <property type="entry name" value="HAMP"/>
    <property type="match status" value="1"/>
</dbReference>
<dbReference type="PANTHER" id="PTHR43531:SF11">
    <property type="entry name" value="METHYL-ACCEPTING CHEMOTAXIS PROTEIN 3"/>
    <property type="match status" value="1"/>
</dbReference>
<dbReference type="EMBL" id="JAHXZN010000001">
    <property type="protein sequence ID" value="MBW6529918.1"/>
    <property type="molecule type" value="Genomic_DNA"/>
</dbReference>
<comment type="subcellular location">
    <subcellularLocation>
        <location evidence="1">Cell membrane</location>
        <topology evidence="1">Multi-pass membrane protein</topology>
    </subcellularLocation>
</comment>
<keyword evidence="15" id="KW-1185">Reference proteome</keyword>
<evidence type="ECO:0000256" key="8">
    <source>
        <dbReference type="PROSITE-ProRule" id="PRU00284"/>
    </source>
</evidence>
<sequence length="584" mass="61013">MAKTLVGRSLSAKITMLIVLSLGLLALVTAGVTATILGANAEQRATERQEANMRVAWDVLHRYGRAARVEGDTLVMGAHALNGDNDAVDHVKALVGGTATIFRGDTRVATNVKNPDGTRAVGTTLTSQAVRDAVLRDGKPYRGRADILGTPFFTAYDPITDASGKVIGVLYVGIPAAQFLADLHEVQFSIALAALLVTVAAALACLAVTRRMFRPLGEMRGAMQQLARGELQVTVPGLDRGDEIGTMAKSVSVFREGALAKARADSEQHEVVETLARHLAALAAGQLTARIDGTFPDSYERLRADYNNALDEIRGAIGAIRDGSAAVHGHTAELSQASDDLSRRTEHQAASLEETSAAMSEIAGTMRQAADGASKAHEAMETVHDEAQRGGAVVRDAVAAMGRLEQASAEIGAIIAVIDAIAFQTNLLALNAGVEAARAGDAGKGFAVVANEVRALAARCADAATDVRQRITQSGEQVDASVRLVNETGAALERITGQIGAIGGLVAEIATSARAQASGLDQIDVALNQIDGVTQQNAAMVEEITAVSRNLESEADSLTQEVSRFVVDARALGRTEAPRRALAA</sequence>
<comment type="similarity">
    <text evidence="7">Belongs to the methyl-accepting chemotaxis (MCP) protein family.</text>
</comment>
<dbReference type="Gene3D" id="1.10.8.500">
    <property type="entry name" value="HAMP domain in histidine kinase"/>
    <property type="match status" value="1"/>
</dbReference>
<feature type="region of interest" description="Disordered" evidence="9">
    <location>
        <begin position="334"/>
        <end position="355"/>
    </location>
</feature>
<evidence type="ECO:0000313" key="15">
    <source>
        <dbReference type="Proteomes" id="UP000759103"/>
    </source>
</evidence>
<evidence type="ECO:0000256" key="4">
    <source>
        <dbReference type="ARBA" id="ARBA00022692"/>
    </source>
</evidence>
<dbReference type="InterPro" id="IPR033463">
    <property type="entry name" value="sCache_3"/>
</dbReference>
<comment type="caution">
    <text evidence="14">The sequence shown here is derived from an EMBL/GenBank/DDBJ whole genome shotgun (WGS) entry which is preliminary data.</text>
</comment>
<dbReference type="InterPro" id="IPR003660">
    <property type="entry name" value="HAMP_dom"/>
</dbReference>
<dbReference type="PANTHER" id="PTHR43531">
    <property type="entry name" value="PROTEIN ICFG"/>
    <property type="match status" value="1"/>
</dbReference>
<dbReference type="SUPFAM" id="SSF103190">
    <property type="entry name" value="Sensory domain-like"/>
    <property type="match status" value="1"/>
</dbReference>
<accession>A0ABS7BJX4</accession>
<dbReference type="SMART" id="SM00283">
    <property type="entry name" value="MA"/>
    <property type="match status" value="1"/>
</dbReference>
<evidence type="ECO:0000256" key="2">
    <source>
        <dbReference type="ARBA" id="ARBA00022475"/>
    </source>
</evidence>
<evidence type="ECO:0000256" key="7">
    <source>
        <dbReference type="ARBA" id="ARBA00029447"/>
    </source>
</evidence>
<dbReference type="CDD" id="cd06225">
    <property type="entry name" value="HAMP"/>
    <property type="match status" value="1"/>
</dbReference>
<evidence type="ECO:0000259" key="11">
    <source>
        <dbReference type="PROSITE" id="PS50111"/>
    </source>
</evidence>
<keyword evidence="4 10" id="KW-0812">Transmembrane</keyword>
<feature type="transmembrane region" description="Helical" evidence="10">
    <location>
        <begin position="188"/>
        <end position="209"/>
    </location>
</feature>
<keyword evidence="8" id="KW-0807">Transducer</keyword>
<dbReference type="PROSITE" id="PS50111">
    <property type="entry name" value="CHEMOTAXIS_TRANSDUC_2"/>
    <property type="match status" value="1"/>
</dbReference>
<keyword evidence="5 10" id="KW-1133">Transmembrane helix</keyword>
<dbReference type="Gene3D" id="1.10.287.950">
    <property type="entry name" value="Methyl-accepting chemotaxis protein"/>
    <property type="match status" value="1"/>
</dbReference>
<dbReference type="PROSITE" id="PS50192">
    <property type="entry name" value="T_SNARE"/>
    <property type="match status" value="1"/>
</dbReference>
<dbReference type="SUPFAM" id="SSF158472">
    <property type="entry name" value="HAMP domain-like"/>
    <property type="match status" value="1"/>
</dbReference>
<dbReference type="InterPro" id="IPR051310">
    <property type="entry name" value="MCP_chemotaxis"/>
</dbReference>